<dbReference type="EMBL" id="JAKROA010000002">
    <property type="protein sequence ID" value="KAL5110458.1"/>
    <property type="molecule type" value="Genomic_DNA"/>
</dbReference>
<accession>A0ABR4QLI4</accession>
<dbReference type="Proteomes" id="UP001651158">
    <property type="component" value="Unassembled WGS sequence"/>
</dbReference>
<proteinExistence type="predicted"/>
<name>A0ABR4QLI4_9CEST</name>
<dbReference type="PROSITE" id="PS50088">
    <property type="entry name" value="ANK_REPEAT"/>
    <property type="match status" value="2"/>
</dbReference>
<dbReference type="Pfam" id="PF12796">
    <property type="entry name" value="Ank_2"/>
    <property type="match status" value="1"/>
</dbReference>
<organism evidence="4 5">
    <name type="scientific">Taenia crassiceps</name>
    <dbReference type="NCBI Taxonomy" id="6207"/>
    <lineage>
        <taxon>Eukaryota</taxon>
        <taxon>Metazoa</taxon>
        <taxon>Spiralia</taxon>
        <taxon>Lophotrochozoa</taxon>
        <taxon>Platyhelminthes</taxon>
        <taxon>Cestoda</taxon>
        <taxon>Eucestoda</taxon>
        <taxon>Cyclophyllidea</taxon>
        <taxon>Taeniidae</taxon>
        <taxon>Taenia</taxon>
    </lineage>
</organism>
<gene>
    <name evidence="4" type="ORF">TcWFU_005853</name>
</gene>
<protein>
    <submittedName>
        <fullName evidence="4">Myotrophin</fullName>
    </submittedName>
</protein>
<dbReference type="PROSITE" id="PS50297">
    <property type="entry name" value="ANK_REP_REGION"/>
    <property type="match status" value="2"/>
</dbReference>
<sequence length="115" mass="12801">MSGERFRWCIETGDVNGFVDALKNVRRHFSDFLQIKDINKELGNGRRPIHIAADFGQLEILDLLVKNGADVNVKDSYGITPLLAAVYEGHADCVAFLLKNKAEIVDAPNGKLFIE</sequence>
<evidence type="ECO:0000256" key="2">
    <source>
        <dbReference type="ARBA" id="ARBA00023043"/>
    </source>
</evidence>
<dbReference type="PANTHER" id="PTHR24171">
    <property type="entry name" value="ANKYRIN REPEAT DOMAIN-CONTAINING PROTEIN 39-RELATED"/>
    <property type="match status" value="1"/>
</dbReference>
<feature type="repeat" description="ANK" evidence="3">
    <location>
        <begin position="44"/>
        <end position="76"/>
    </location>
</feature>
<keyword evidence="5" id="KW-1185">Reference proteome</keyword>
<dbReference type="InterPro" id="IPR002110">
    <property type="entry name" value="Ankyrin_rpt"/>
</dbReference>
<evidence type="ECO:0000313" key="4">
    <source>
        <dbReference type="EMBL" id="KAL5110458.1"/>
    </source>
</evidence>
<evidence type="ECO:0000256" key="1">
    <source>
        <dbReference type="ARBA" id="ARBA00022737"/>
    </source>
</evidence>
<dbReference type="SMART" id="SM00248">
    <property type="entry name" value="ANK"/>
    <property type="match status" value="2"/>
</dbReference>
<comment type="caution">
    <text evidence="4">The sequence shown here is derived from an EMBL/GenBank/DDBJ whole genome shotgun (WGS) entry which is preliminary data.</text>
</comment>
<reference evidence="4 5" key="1">
    <citation type="journal article" date="2022" name="Front. Cell. Infect. Microbiol.">
        <title>The Genomes of Two Strains of Taenia crassiceps the Animal Model for the Study of Human Cysticercosis.</title>
        <authorList>
            <person name="Bobes R.J."/>
            <person name="Estrada K."/>
            <person name="Rios-Valencia D.G."/>
            <person name="Calderon-Gallegos A."/>
            <person name="de la Torre P."/>
            <person name="Carrero J.C."/>
            <person name="Sanchez-Flores A."/>
            <person name="Laclette J.P."/>
        </authorList>
    </citation>
    <scope>NUCLEOTIDE SEQUENCE [LARGE SCALE GENOMIC DNA]</scope>
    <source>
        <strain evidence="4">WFUcys</strain>
    </source>
</reference>
<evidence type="ECO:0000256" key="3">
    <source>
        <dbReference type="PROSITE-ProRule" id="PRU00023"/>
    </source>
</evidence>
<dbReference type="Gene3D" id="1.25.40.20">
    <property type="entry name" value="Ankyrin repeat-containing domain"/>
    <property type="match status" value="1"/>
</dbReference>
<dbReference type="InterPro" id="IPR036770">
    <property type="entry name" value="Ankyrin_rpt-contain_sf"/>
</dbReference>
<dbReference type="SUPFAM" id="SSF48403">
    <property type="entry name" value="Ankyrin repeat"/>
    <property type="match status" value="1"/>
</dbReference>
<keyword evidence="1" id="KW-0677">Repeat</keyword>
<evidence type="ECO:0000313" key="5">
    <source>
        <dbReference type="Proteomes" id="UP001651158"/>
    </source>
</evidence>
<keyword evidence="2 3" id="KW-0040">ANK repeat</keyword>
<feature type="repeat" description="ANK" evidence="3">
    <location>
        <begin position="77"/>
        <end position="104"/>
    </location>
</feature>
<dbReference type="PANTHER" id="PTHR24171:SF9">
    <property type="entry name" value="ANKYRIN REPEAT DOMAIN-CONTAINING PROTEIN 39"/>
    <property type="match status" value="1"/>
</dbReference>